<dbReference type="AlphaFoldDB" id="A0A7S4L5Z7"/>
<evidence type="ECO:0008006" key="2">
    <source>
        <dbReference type="Google" id="ProtNLM"/>
    </source>
</evidence>
<protein>
    <recommendedName>
        <fullName evidence="2">MORN repeat-containing protein 5</fullName>
    </recommendedName>
</protein>
<reference evidence="1" key="1">
    <citation type="submission" date="2021-01" db="EMBL/GenBank/DDBJ databases">
        <authorList>
            <person name="Corre E."/>
            <person name="Pelletier E."/>
            <person name="Niang G."/>
            <person name="Scheremetjew M."/>
            <person name="Finn R."/>
            <person name="Kale V."/>
            <person name="Holt S."/>
            <person name="Cochrane G."/>
            <person name="Meng A."/>
            <person name="Brown T."/>
            <person name="Cohen L."/>
        </authorList>
    </citation>
    <scope>NUCLEOTIDE SEQUENCE</scope>
    <source>
        <strain evidence="1">CCMP 2712</strain>
    </source>
</reference>
<organism evidence="1">
    <name type="scientific">Guillardia theta</name>
    <name type="common">Cryptophyte</name>
    <name type="synonym">Cryptomonas phi</name>
    <dbReference type="NCBI Taxonomy" id="55529"/>
    <lineage>
        <taxon>Eukaryota</taxon>
        <taxon>Cryptophyceae</taxon>
        <taxon>Pyrenomonadales</taxon>
        <taxon>Geminigeraceae</taxon>
        <taxon>Guillardia</taxon>
    </lineage>
</organism>
<dbReference type="Gene3D" id="2.20.110.10">
    <property type="entry name" value="Histone H3 K4-specific methyltransferase SET7/9 N-terminal domain"/>
    <property type="match status" value="1"/>
</dbReference>
<dbReference type="GO" id="GO:0005829">
    <property type="term" value="C:cytosol"/>
    <property type="evidence" value="ECO:0007669"/>
    <property type="project" value="TreeGrafter"/>
</dbReference>
<dbReference type="PANTHER" id="PTHR43215">
    <property type="entry name" value="RADIAL SPOKE HEAD 1 HOMOLOG"/>
    <property type="match status" value="1"/>
</dbReference>
<sequence length="183" mass="20953">MEAKECASGDIFHYVCYTTSRRHQKKFKDMKKSLNSLILDVSRDPGGSSLPGSRKQMLLSLLAQALKYGVTTEIARNDLDVNTASILQDTLIGIREKEKQHSEYNDIMLFPGTSRLLYRGSFLGLRFEGQGEMYYRKGDQVAYKGSWRRGRMHGYGTLYGSEGGELWSGYFEEGRPMRPWWVV</sequence>
<evidence type="ECO:0000313" key="1">
    <source>
        <dbReference type="EMBL" id="CAE2316172.1"/>
    </source>
</evidence>
<name>A0A7S4L5Z7_GUITH</name>
<proteinExistence type="predicted"/>
<dbReference type="SUPFAM" id="SSF82185">
    <property type="entry name" value="Histone H3 K4-specific methyltransferase SET7/9 N-terminal domain"/>
    <property type="match status" value="1"/>
</dbReference>
<accession>A0A7S4L5Z7</accession>
<gene>
    <name evidence="1" type="ORF">GTHE00462_LOCUS24350</name>
</gene>
<dbReference type="PANTHER" id="PTHR43215:SF14">
    <property type="entry name" value="RADIAL SPOKE HEAD 1 HOMOLOG"/>
    <property type="match status" value="1"/>
</dbReference>
<dbReference type="EMBL" id="HBKN01031344">
    <property type="protein sequence ID" value="CAE2316172.1"/>
    <property type="molecule type" value="Transcribed_RNA"/>
</dbReference>